<keyword evidence="1" id="KW-0812">Transmembrane</keyword>
<dbReference type="AlphaFoldDB" id="A0A7W7Y570"/>
<sequence length="38" mass="4545">MSEIVKSAVMLAVWPVLIYATYRFCFWSLKSYLKREQS</sequence>
<keyword evidence="1" id="KW-0472">Membrane</keyword>
<keyword evidence="3" id="KW-1185">Reference proteome</keyword>
<evidence type="ECO:0000313" key="3">
    <source>
        <dbReference type="Proteomes" id="UP000528322"/>
    </source>
</evidence>
<protein>
    <submittedName>
        <fullName evidence="2">Uncharacterized protein</fullName>
    </submittedName>
</protein>
<accession>A0A7W7Y570</accession>
<organism evidence="2 3">
    <name type="scientific">Desulfurispira natronophila</name>
    <dbReference type="NCBI Taxonomy" id="682562"/>
    <lineage>
        <taxon>Bacteria</taxon>
        <taxon>Pseudomonadati</taxon>
        <taxon>Chrysiogenota</taxon>
        <taxon>Chrysiogenia</taxon>
        <taxon>Chrysiogenales</taxon>
        <taxon>Chrysiogenaceae</taxon>
        <taxon>Desulfurispira</taxon>
    </lineage>
</organism>
<keyword evidence="1" id="KW-1133">Transmembrane helix</keyword>
<gene>
    <name evidence="2" type="ORF">HNR37_001627</name>
</gene>
<name>A0A7W7Y570_9BACT</name>
<proteinExistence type="predicted"/>
<dbReference type="EMBL" id="JACHID010000009">
    <property type="protein sequence ID" value="MBB5022295.1"/>
    <property type="molecule type" value="Genomic_DNA"/>
</dbReference>
<evidence type="ECO:0000313" key="2">
    <source>
        <dbReference type="EMBL" id="MBB5022295.1"/>
    </source>
</evidence>
<dbReference type="Proteomes" id="UP000528322">
    <property type="component" value="Unassembled WGS sequence"/>
</dbReference>
<reference evidence="2 3" key="1">
    <citation type="submission" date="2020-08" db="EMBL/GenBank/DDBJ databases">
        <title>Genomic Encyclopedia of Type Strains, Phase IV (KMG-IV): sequencing the most valuable type-strain genomes for metagenomic binning, comparative biology and taxonomic classification.</title>
        <authorList>
            <person name="Goeker M."/>
        </authorList>
    </citation>
    <scope>NUCLEOTIDE SEQUENCE [LARGE SCALE GENOMIC DNA]</scope>
    <source>
        <strain evidence="2 3">DSM 22071</strain>
    </source>
</reference>
<feature type="transmembrane region" description="Helical" evidence="1">
    <location>
        <begin position="12"/>
        <end position="29"/>
    </location>
</feature>
<comment type="caution">
    <text evidence="2">The sequence shown here is derived from an EMBL/GenBank/DDBJ whole genome shotgun (WGS) entry which is preliminary data.</text>
</comment>
<evidence type="ECO:0000256" key="1">
    <source>
        <dbReference type="SAM" id="Phobius"/>
    </source>
</evidence>